<reference evidence="4" key="1">
    <citation type="submission" date="2022-08" db="EMBL/GenBank/DDBJ databases">
        <title>The genomic sequence of strain Paenibacillus sp. SCIV0701.</title>
        <authorList>
            <person name="Zhao H."/>
        </authorList>
    </citation>
    <scope>NUCLEOTIDE SEQUENCE</scope>
    <source>
        <strain evidence="4">SCIV0701</strain>
    </source>
</reference>
<dbReference type="GO" id="GO:0016042">
    <property type="term" value="P:lipid catabolic process"/>
    <property type="evidence" value="ECO:0007669"/>
    <property type="project" value="UniProtKB-KW"/>
</dbReference>
<dbReference type="Pfam" id="PF03403">
    <property type="entry name" value="PAF-AH_p_II"/>
    <property type="match status" value="2"/>
</dbReference>
<evidence type="ECO:0008006" key="6">
    <source>
        <dbReference type="Google" id="ProtNLM"/>
    </source>
</evidence>
<sequence>MTVILCGLSFLRFRRASGLRRKPRRIARIALSALGILALTLTALLAYALPIPELPAPTGRYAVGTQTFQWTDMNRKDPFAADPGENRELLVQVWYPAEQQSNPALSSLLTAEERQMLAQRIGVPALLLDYLKYTSSHAAENAEVAGSRTEYPLILFNHGYSSSRLFHTSQAAELASHGFIVASIDHTYGTFGTILPDGTMKPFRLSDKQFENSESYRDYTGQVWSDDISYVIDQFERLNDKQTESRFGGRVDMGNVGVIGHSFGGAASYDALSDPRITAGINMDGTLFGFKDQTAAAKPFMFLYSEAAQEAFHLIHRTFHFTDAQFEEIGITREQFEAEADSNLQEMQHLRSLLNNKGEAFYIAGTGHLNYTDLPFISPLLKYMNLPGMTGKLNPERTAKIVNETIVSFFREHLMEGQDGNAGAKTRMPELRDMTVFR</sequence>
<protein>
    <recommendedName>
        <fullName evidence="6">Dienelactone hydrolase</fullName>
    </recommendedName>
</protein>
<comment type="caution">
    <text evidence="4">The sequence shown here is derived from an EMBL/GenBank/DDBJ whole genome shotgun (WGS) entry which is preliminary data.</text>
</comment>
<name>A0A9X2MPC3_9BACL</name>
<dbReference type="GO" id="GO:0003847">
    <property type="term" value="F:1-alkyl-2-acetylglycerophosphocholine esterase activity"/>
    <property type="evidence" value="ECO:0007669"/>
    <property type="project" value="TreeGrafter"/>
</dbReference>
<gene>
    <name evidence="4" type="ORF">NQZ67_07685</name>
</gene>
<evidence type="ECO:0000313" key="5">
    <source>
        <dbReference type="Proteomes" id="UP001141950"/>
    </source>
</evidence>
<keyword evidence="2" id="KW-0442">Lipid degradation</keyword>
<evidence type="ECO:0000256" key="3">
    <source>
        <dbReference type="ARBA" id="ARBA00023098"/>
    </source>
</evidence>
<organism evidence="4 5">
    <name type="scientific">Paenibacillus soyae</name>
    <dbReference type="NCBI Taxonomy" id="2969249"/>
    <lineage>
        <taxon>Bacteria</taxon>
        <taxon>Bacillati</taxon>
        <taxon>Bacillota</taxon>
        <taxon>Bacilli</taxon>
        <taxon>Bacillales</taxon>
        <taxon>Paenibacillaceae</taxon>
        <taxon>Paenibacillus</taxon>
    </lineage>
</organism>
<dbReference type="InterPro" id="IPR029058">
    <property type="entry name" value="AB_hydrolase_fold"/>
</dbReference>
<dbReference type="PANTHER" id="PTHR10272">
    <property type="entry name" value="PLATELET-ACTIVATING FACTOR ACETYLHYDROLASE"/>
    <property type="match status" value="1"/>
</dbReference>
<dbReference type="AlphaFoldDB" id="A0A9X2MPC3"/>
<keyword evidence="5" id="KW-1185">Reference proteome</keyword>
<dbReference type="PANTHER" id="PTHR10272:SF0">
    <property type="entry name" value="PLATELET-ACTIVATING FACTOR ACETYLHYDROLASE"/>
    <property type="match status" value="1"/>
</dbReference>
<dbReference type="EMBL" id="JANIPJ010000004">
    <property type="protein sequence ID" value="MCR2803762.1"/>
    <property type="molecule type" value="Genomic_DNA"/>
</dbReference>
<accession>A0A9X2MPC3</accession>
<dbReference type="SUPFAM" id="SSF53474">
    <property type="entry name" value="alpha/beta-Hydrolases"/>
    <property type="match status" value="1"/>
</dbReference>
<dbReference type="Gene3D" id="3.40.50.1820">
    <property type="entry name" value="alpha/beta hydrolase"/>
    <property type="match status" value="1"/>
</dbReference>
<dbReference type="Proteomes" id="UP001141950">
    <property type="component" value="Unassembled WGS sequence"/>
</dbReference>
<keyword evidence="1" id="KW-0378">Hydrolase</keyword>
<dbReference type="RefSeq" id="WP_257444570.1">
    <property type="nucleotide sequence ID" value="NZ_JANIPJ010000004.1"/>
</dbReference>
<evidence type="ECO:0000313" key="4">
    <source>
        <dbReference type="EMBL" id="MCR2803762.1"/>
    </source>
</evidence>
<evidence type="ECO:0000256" key="1">
    <source>
        <dbReference type="ARBA" id="ARBA00022801"/>
    </source>
</evidence>
<keyword evidence="3" id="KW-0443">Lipid metabolism</keyword>
<evidence type="ECO:0000256" key="2">
    <source>
        <dbReference type="ARBA" id="ARBA00022963"/>
    </source>
</evidence>
<proteinExistence type="predicted"/>